<evidence type="ECO:0000313" key="1">
    <source>
        <dbReference type="EMBL" id="NYI92304.1"/>
    </source>
</evidence>
<gene>
    <name evidence="1" type="ORF">HNR02_005679</name>
</gene>
<name>A0A853BC25_9PSEU</name>
<sequence length="94" mass="10282">MESSSSWHSLFRDLAPNISVPVHLRVGELDELWIADDEQFAEFAAALTSSPTVDAAFFPAAGHAIDYHRVGAAFQTGQLAFALHCAARRLTMNH</sequence>
<evidence type="ECO:0000313" key="2">
    <source>
        <dbReference type="Proteomes" id="UP000549616"/>
    </source>
</evidence>
<organism evidence="1 2">
    <name type="scientific">Amycolatopsis endophytica</name>
    <dbReference type="NCBI Taxonomy" id="860233"/>
    <lineage>
        <taxon>Bacteria</taxon>
        <taxon>Bacillati</taxon>
        <taxon>Actinomycetota</taxon>
        <taxon>Actinomycetes</taxon>
        <taxon>Pseudonocardiales</taxon>
        <taxon>Pseudonocardiaceae</taxon>
        <taxon>Amycolatopsis</taxon>
    </lineage>
</organism>
<comment type="caution">
    <text evidence="1">The sequence shown here is derived from an EMBL/GenBank/DDBJ whole genome shotgun (WGS) entry which is preliminary data.</text>
</comment>
<dbReference type="Proteomes" id="UP000549616">
    <property type="component" value="Unassembled WGS sequence"/>
</dbReference>
<dbReference type="InterPro" id="IPR029058">
    <property type="entry name" value="AB_hydrolase_fold"/>
</dbReference>
<proteinExistence type="predicted"/>
<dbReference type="EMBL" id="JACCFK010000002">
    <property type="protein sequence ID" value="NYI92304.1"/>
    <property type="molecule type" value="Genomic_DNA"/>
</dbReference>
<reference evidence="1 2" key="1">
    <citation type="submission" date="2020-07" db="EMBL/GenBank/DDBJ databases">
        <title>Sequencing the genomes of 1000 actinobacteria strains.</title>
        <authorList>
            <person name="Klenk H.-P."/>
        </authorList>
    </citation>
    <scope>NUCLEOTIDE SEQUENCE [LARGE SCALE GENOMIC DNA]</scope>
    <source>
        <strain evidence="1 2">DSM 104006</strain>
    </source>
</reference>
<dbReference type="SUPFAM" id="SSF53474">
    <property type="entry name" value="alpha/beta-Hydrolases"/>
    <property type="match status" value="1"/>
</dbReference>
<accession>A0A853BC25</accession>
<protein>
    <submittedName>
        <fullName evidence="1">Pimeloyl-ACP methyl ester carboxylesterase</fullName>
    </submittedName>
</protein>
<dbReference type="RefSeq" id="WP_179776554.1">
    <property type="nucleotide sequence ID" value="NZ_JACCFK010000002.1"/>
</dbReference>
<dbReference type="AlphaFoldDB" id="A0A853BC25"/>
<keyword evidence="2" id="KW-1185">Reference proteome</keyword>